<reference evidence="1 2" key="1">
    <citation type="journal article" date="2018" name="New Phytol.">
        <title>Phylogenomics of Endogonaceae and evolution of mycorrhizas within Mucoromycota.</title>
        <authorList>
            <person name="Chang Y."/>
            <person name="Desiro A."/>
            <person name="Na H."/>
            <person name="Sandor L."/>
            <person name="Lipzen A."/>
            <person name="Clum A."/>
            <person name="Barry K."/>
            <person name="Grigoriev I.V."/>
            <person name="Martin F.M."/>
            <person name="Stajich J.E."/>
            <person name="Smith M.E."/>
            <person name="Bonito G."/>
            <person name="Spatafora J.W."/>
        </authorList>
    </citation>
    <scope>NUCLEOTIDE SEQUENCE [LARGE SCALE GENOMIC DNA]</scope>
    <source>
        <strain evidence="1 2">GMNB39</strain>
    </source>
</reference>
<dbReference type="AlphaFoldDB" id="A0A433DKP8"/>
<evidence type="ECO:0000313" key="1">
    <source>
        <dbReference type="EMBL" id="RUP51474.1"/>
    </source>
</evidence>
<proteinExistence type="predicted"/>
<dbReference type="Proteomes" id="UP000268093">
    <property type="component" value="Unassembled WGS sequence"/>
</dbReference>
<accession>A0A433DKP8</accession>
<evidence type="ECO:0000313" key="2">
    <source>
        <dbReference type="Proteomes" id="UP000268093"/>
    </source>
</evidence>
<name>A0A433DKP8_9FUNG</name>
<keyword evidence="2" id="KW-1185">Reference proteome</keyword>
<organism evidence="1 2">
    <name type="scientific">Jimgerdemannia flammicorona</name>
    <dbReference type="NCBI Taxonomy" id="994334"/>
    <lineage>
        <taxon>Eukaryota</taxon>
        <taxon>Fungi</taxon>
        <taxon>Fungi incertae sedis</taxon>
        <taxon>Mucoromycota</taxon>
        <taxon>Mucoromycotina</taxon>
        <taxon>Endogonomycetes</taxon>
        <taxon>Endogonales</taxon>
        <taxon>Endogonaceae</taxon>
        <taxon>Jimgerdemannia</taxon>
    </lineage>
</organism>
<comment type="caution">
    <text evidence="1">The sequence shown here is derived from an EMBL/GenBank/DDBJ whole genome shotgun (WGS) entry which is preliminary data.</text>
</comment>
<sequence>MGLKRTGIVVGHGHHCQGGHRDWCSRIDRNLPLSLHQRSCQRARRKIRLRHWRYVRNYKTTVANQFGHDFLN</sequence>
<protein>
    <submittedName>
        <fullName evidence="1">Uncharacterized protein</fullName>
    </submittedName>
</protein>
<gene>
    <name evidence="1" type="ORF">BC936DRAFT_147988</name>
</gene>
<dbReference type="EMBL" id="RBNI01000706">
    <property type="protein sequence ID" value="RUP51474.1"/>
    <property type="molecule type" value="Genomic_DNA"/>
</dbReference>